<keyword evidence="2" id="KW-1185">Reference proteome</keyword>
<dbReference type="EMBL" id="SBIP01000001">
    <property type="protein sequence ID" value="RWX80779.1"/>
    <property type="molecule type" value="Genomic_DNA"/>
</dbReference>
<accession>A0A444LKC5</accession>
<dbReference type="Proteomes" id="UP000287687">
    <property type="component" value="Unassembled WGS sequence"/>
</dbReference>
<comment type="caution">
    <text evidence="1">The sequence shown here is derived from an EMBL/GenBank/DDBJ whole genome shotgun (WGS) entry which is preliminary data.</text>
</comment>
<gene>
    <name evidence="1" type="ORF">EPK99_00080</name>
</gene>
<dbReference type="OrthoDB" id="9152892at2"/>
<evidence type="ECO:0000313" key="2">
    <source>
        <dbReference type="Proteomes" id="UP000287687"/>
    </source>
</evidence>
<dbReference type="RefSeq" id="WP_128440607.1">
    <property type="nucleotide sequence ID" value="NZ_SBIP01000001.1"/>
</dbReference>
<name>A0A444LKC5_9HYPH</name>
<evidence type="ECO:0000313" key="1">
    <source>
        <dbReference type="EMBL" id="RWX80779.1"/>
    </source>
</evidence>
<organism evidence="1 2">
    <name type="scientific">Neorhizobium lilium</name>
    <dbReference type="NCBI Taxonomy" id="2503024"/>
    <lineage>
        <taxon>Bacteria</taxon>
        <taxon>Pseudomonadati</taxon>
        <taxon>Pseudomonadota</taxon>
        <taxon>Alphaproteobacteria</taxon>
        <taxon>Hyphomicrobiales</taxon>
        <taxon>Rhizobiaceae</taxon>
        <taxon>Rhizobium/Agrobacterium group</taxon>
        <taxon>Neorhizobium</taxon>
    </lineage>
</organism>
<protein>
    <submittedName>
        <fullName evidence="1">Anti-sigma factor</fullName>
    </submittedName>
</protein>
<proteinExistence type="predicted"/>
<reference evidence="1 2" key="1">
    <citation type="submission" date="2019-01" db="EMBL/GenBank/DDBJ databases">
        <title>The draft genome of Rhizobium sp. 24NR.</title>
        <authorList>
            <person name="Liu L."/>
            <person name="Liang L."/>
            <person name="Shi S."/>
            <person name="Xu L."/>
            <person name="Wang X."/>
            <person name="Li L."/>
            <person name="Zhang X."/>
        </authorList>
    </citation>
    <scope>NUCLEOTIDE SEQUENCE [LARGE SCALE GENOMIC DNA]</scope>
    <source>
        <strain evidence="1 2">24NR</strain>
    </source>
</reference>
<dbReference type="AlphaFoldDB" id="A0A444LKC5"/>
<sequence>MTDVEAVNETDLDAYVDNQLDTPARLRVENHLARHPDVAARVMADLGMRTTLKLALQTEQTNSSPATREAARRLTASLEGRRMWTSLQRIAAIAVLISIGWFANSSIGPFGPSEVNASTHPPAFVEQALRAHQTSLVREAMPSQPEVKTYDREEIRAATAILMPKLPKDWQVVDVQIFPSDFGPSVEATIEKDGMRLSLFAVRPGHFGVEPVKDLKMSNAEAAWWQIGEIAYALVSSNPEAGLSDEAELLKNSLH</sequence>